<dbReference type="GO" id="GO:0003676">
    <property type="term" value="F:nucleic acid binding"/>
    <property type="evidence" value="ECO:0007669"/>
    <property type="project" value="InterPro"/>
</dbReference>
<feature type="region of interest" description="Disordered" evidence="1">
    <location>
        <begin position="1"/>
        <end position="22"/>
    </location>
</feature>
<dbReference type="InterPro" id="IPR036397">
    <property type="entry name" value="RNaseH_sf"/>
</dbReference>
<dbReference type="EMBL" id="OOIN01000027">
    <property type="protein sequence ID" value="SPO29349.1"/>
    <property type="molecule type" value="Genomic_DNA"/>
</dbReference>
<name>A0A5C3EJC8_9BASI</name>
<feature type="domain" description="Tc1-like transposase DDE" evidence="2">
    <location>
        <begin position="2"/>
        <end position="123"/>
    </location>
</feature>
<organism evidence="3 4">
    <name type="scientific">Ustilago trichophora</name>
    <dbReference type="NCBI Taxonomy" id="86804"/>
    <lineage>
        <taxon>Eukaryota</taxon>
        <taxon>Fungi</taxon>
        <taxon>Dikarya</taxon>
        <taxon>Basidiomycota</taxon>
        <taxon>Ustilaginomycotina</taxon>
        <taxon>Ustilaginomycetes</taxon>
        <taxon>Ustilaginales</taxon>
        <taxon>Ustilaginaceae</taxon>
        <taxon>Ustilago</taxon>
    </lineage>
</organism>
<dbReference type="Proteomes" id="UP000324022">
    <property type="component" value="Unassembled WGS sequence"/>
</dbReference>
<dbReference type="Gene3D" id="3.30.420.10">
    <property type="entry name" value="Ribonuclease H-like superfamily/Ribonuclease H"/>
    <property type="match status" value="1"/>
</dbReference>
<proteinExistence type="predicted"/>
<reference evidence="3 4" key="1">
    <citation type="submission" date="2018-03" db="EMBL/GenBank/DDBJ databases">
        <authorList>
            <person name="Guldener U."/>
        </authorList>
    </citation>
    <scope>NUCLEOTIDE SEQUENCE [LARGE SCALE GENOMIC DNA]</scope>
    <source>
        <strain evidence="3 4">NBRC100155</strain>
    </source>
</reference>
<dbReference type="Pfam" id="PF13358">
    <property type="entry name" value="DDE_3"/>
    <property type="match status" value="1"/>
</dbReference>
<dbReference type="AlphaFoldDB" id="A0A5C3EJC8"/>
<evidence type="ECO:0000256" key="1">
    <source>
        <dbReference type="SAM" id="MobiDB-lite"/>
    </source>
</evidence>
<evidence type="ECO:0000259" key="2">
    <source>
        <dbReference type="Pfam" id="PF13358"/>
    </source>
</evidence>
<dbReference type="OrthoDB" id="2266637at2759"/>
<accession>A0A5C3EJC8</accession>
<gene>
    <name evidence="3" type="ORF">UTRI_06298</name>
</gene>
<evidence type="ECO:0000313" key="3">
    <source>
        <dbReference type="EMBL" id="SPO29349.1"/>
    </source>
</evidence>
<protein>
    <recommendedName>
        <fullName evidence="2">Tc1-like transposase DDE domain-containing protein</fullName>
    </recommendedName>
</protein>
<sequence>MTRSRGRAVAGQRARQQHRPHNTERNVSLLGAAYCTGICAHRTITGAWNTAKLIDLFNKEIFPRLDGPGQHATFVMDNARFPTCGFLALVAEHGHQVDFLPSYSPWLNIAENVFAKVKPVVTHQELVNHNGLFNVINATINTVTGCNGWIHKATCWLAVAEAGHPLGRDHNAATAIQRFNV</sequence>
<evidence type="ECO:0000313" key="4">
    <source>
        <dbReference type="Proteomes" id="UP000324022"/>
    </source>
</evidence>
<dbReference type="InterPro" id="IPR038717">
    <property type="entry name" value="Tc1-like_DDE_dom"/>
</dbReference>
<keyword evidence="4" id="KW-1185">Reference proteome</keyword>